<evidence type="ECO:0000313" key="1">
    <source>
        <dbReference type="EMBL" id="KAJ3810572.1"/>
    </source>
</evidence>
<dbReference type="EMBL" id="MU795096">
    <property type="protein sequence ID" value="KAJ3810572.1"/>
    <property type="molecule type" value="Genomic_DNA"/>
</dbReference>
<proteinExistence type="predicted"/>
<dbReference type="Proteomes" id="UP001163835">
    <property type="component" value="Unassembled WGS sequence"/>
</dbReference>
<organism evidence="1 2">
    <name type="scientific">Lentinula aff. lateritia</name>
    <dbReference type="NCBI Taxonomy" id="2804960"/>
    <lineage>
        <taxon>Eukaryota</taxon>
        <taxon>Fungi</taxon>
        <taxon>Dikarya</taxon>
        <taxon>Basidiomycota</taxon>
        <taxon>Agaricomycotina</taxon>
        <taxon>Agaricomycetes</taxon>
        <taxon>Agaricomycetidae</taxon>
        <taxon>Agaricales</taxon>
        <taxon>Marasmiineae</taxon>
        <taxon>Omphalotaceae</taxon>
        <taxon>Lentinula</taxon>
    </lineage>
</organism>
<protein>
    <submittedName>
        <fullName evidence="1">Uncharacterized protein</fullName>
    </submittedName>
</protein>
<name>A0ACC1U0M2_9AGAR</name>
<gene>
    <name evidence="1" type="ORF">F5876DRAFT_65517</name>
</gene>
<accession>A0ACC1U0M2</accession>
<evidence type="ECO:0000313" key="2">
    <source>
        <dbReference type="Proteomes" id="UP001163835"/>
    </source>
</evidence>
<keyword evidence="2" id="KW-1185">Reference proteome</keyword>
<comment type="caution">
    <text evidence="1">The sequence shown here is derived from an EMBL/GenBank/DDBJ whole genome shotgun (WGS) entry which is preliminary data.</text>
</comment>
<sequence length="419" mass="45027">MLFLLAWLPFFLYSVVQTVSSARVIGPTTSGPTATVSEKITATWSLDSGDSTLSQGFSMVLVNDAAGKAIEWSTTVNPSGKSIGAIHPIPTATGSPVESNEPINASDSTSSSSFGVALKNNSDSDSGSDTDSSSSKEGESSSSSSLTSITTSQQTSSDTHSTASPSSTSSTPTISSTGRSVSLMMNVTSSTPNVRATSTPTSTSTRPNPEGLSDSDIGIILSAVFGTIILMLLLLAIFLILRRRRRLRRSRPENQTQTRPWYQSERFRWGPPLRGSEGSRGDSPELYETSKTAPMSILNNPESWDVSTIAPSDSVSRFVSLNKGRKLYGRARERGRGREWVNRQSRLHIPAGSVDFRKNSRDRSDDNSRDSTRKNDLQWRDEGSDVGTSVVEATNWVHAGGPQLIPQIRSNGAEGGRPQ</sequence>
<reference evidence="1" key="1">
    <citation type="submission" date="2022-09" db="EMBL/GenBank/DDBJ databases">
        <title>A Global Phylogenomic Analysis of the Shiitake Genus Lentinula.</title>
        <authorList>
            <consortium name="DOE Joint Genome Institute"/>
            <person name="Sierra-Patev S."/>
            <person name="Min B."/>
            <person name="Naranjo-Ortiz M."/>
            <person name="Looney B."/>
            <person name="Konkel Z."/>
            <person name="Slot J.C."/>
            <person name="Sakamoto Y."/>
            <person name="Steenwyk J.L."/>
            <person name="Rokas A."/>
            <person name="Carro J."/>
            <person name="Camarero S."/>
            <person name="Ferreira P."/>
            <person name="Molpeceres G."/>
            <person name="Ruiz-Duenas F.J."/>
            <person name="Serrano A."/>
            <person name="Henrissat B."/>
            <person name="Drula E."/>
            <person name="Hughes K.W."/>
            <person name="Mata J.L."/>
            <person name="Ishikawa N.K."/>
            <person name="Vargas-Isla R."/>
            <person name="Ushijima S."/>
            <person name="Smith C.A."/>
            <person name="Ahrendt S."/>
            <person name="Andreopoulos W."/>
            <person name="He G."/>
            <person name="Labutti K."/>
            <person name="Lipzen A."/>
            <person name="Ng V."/>
            <person name="Riley R."/>
            <person name="Sandor L."/>
            <person name="Barry K."/>
            <person name="Martinez A.T."/>
            <person name="Xiao Y."/>
            <person name="Gibbons J.G."/>
            <person name="Terashima K."/>
            <person name="Grigoriev I.V."/>
            <person name="Hibbett D.S."/>
        </authorList>
    </citation>
    <scope>NUCLEOTIDE SEQUENCE</scope>
    <source>
        <strain evidence="1">TMI1499</strain>
    </source>
</reference>